<dbReference type="EnsemblPlants" id="MELO3C031516.2.1">
    <property type="protein sequence ID" value="MELO3C031516.2.1"/>
    <property type="gene ID" value="MELO3C031516.2"/>
</dbReference>
<dbReference type="Gramene" id="MELO3C031516.2.1">
    <property type="protein sequence ID" value="MELO3C031516.2.1"/>
    <property type="gene ID" value="MELO3C031516.2"/>
</dbReference>
<accession>A0A9I9EBJ2</accession>
<organism evidence="1">
    <name type="scientific">Cucumis melo</name>
    <name type="common">Muskmelon</name>
    <dbReference type="NCBI Taxonomy" id="3656"/>
    <lineage>
        <taxon>Eukaryota</taxon>
        <taxon>Viridiplantae</taxon>
        <taxon>Streptophyta</taxon>
        <taxon>Embryophyta</taxon>
        <taxon>Tracheophyta</taxon>
        <taxon>Spermatophyta</taxon>
        <taxon>Magnoliopsida</taxon>
        <taxon>eudicotyledons</taxon>
        <taxon>Gunneridae</taxon>
        <taxon>Pentapetalae</taxon>
        <taxon>rosids</taxon>
        <taxon>fabids</taxon>
        <taxon>Cucurbitales</taxon>
        <taxon>Cucurbitaceae</taxon>
        <taxon>Benincaseae</taxon>
        <taxon>Cucumis</taxon>
    </lineage>
</organism>
<evidence type="ECO:0000313" key="1">
    <source>
        <dbReference type="EnsemblPlants" id="MELO3C031516.2.1"/>
    </source>
</evidence>
<sequence length="180" mass="20784">EKFSREDEEELRSHARENDKKVLENVVKEKKEIATSVPLISLISKKVVEEEEVIVTKSSISKNEVKVLRSMTKEMKVTSEPSNLPIQLKYILRYAERVMVDGSSFSFQLLLELFGIPRNSYVLREDVIDFCNMQKVKTLSMVAYIMYLYSLIIDLKKVSKYVFVDPSLISAGHSTREIRA</sequence>
<name>A0A9I9EBJ2_CUCME</name>
<dbReference type="AlphaFoldDB" id="A0A9I9EBJ2"/>
<proteinExistence type="predicted"/>
<protein>
    <submittedName>
        <fullName evidence="1">Uncharacterized protein</fullName>
    </submittedName>
</protein>
<reference evidence="1" key="1">
    <citation type="submission" date="2023-03" db="UniProtKB">
        <authorList>
            <consortium name="EnsemblPlants"/>
        </authorList>
    </citation>
    <scope>IDENTIFICATION</scope>
</reference>